<dbReference type="GO" id="GO:0046872">
    <property type="term" value="F:metal ion binding"/>
    <property type="evidence" value="ECO:0007669"/>
    <property type="project" value="UniProtKB-KW"/>
</dbReference>
<protein>
    <recommendedName>
        <fullName evidence="5">5-formyltetrahydrofolate cyclo-ligase</fullName>
        <ecNumber evidence="5">6.3.3.2</ecNumber>
    </recommendedName>
</protein>
<proteinExistence type="inferred from homology"/>
<dbReference type="PANTHER" id="PTHR23407">
    <property type="entry name" value="ATPASE INHIBITOR/5-FORMYLTETRAHYDROFOLATE CYCLO-LIGASE"/>
    <property type="match status" value="1"/>
</dbReference>
<comment type="cofactor">
    <cofactor evidence="5">
        <name>Mg(2+)</name>
        <dbReference type="ChEBI" id="CHEBI:18420"/>
    </cofactor>
</comment>
<evidence type="ECO:0000256" key="2">
    <source>
        <dbReference type="ARBA" id="ARBA00022741"/>
    </source>
</evidence>
<gene>
    <name evidence="6" type="primary">yqgN</name>
    <name evidence="6" type="ORF">GCM10007425_10450</name>
</gene>
<feature type="binding site" evidence="4">
    <location>
        <begin position="2"/>
        <end position="6"/>
    </location>
    <ligand>
        <name>ATP</name>
        <dbReference type="ChEBI" id="CHEBI:30616"/>
    </ligand>
</feature>
<keyword evidence="7" id="KW-1185">Reference proteome</keyword>
<dbReference type="Proteomes" id="UP000616608">
    <property type="component" value="Unassembled WGS sequence"/>
</dbReference>
<feature type="binding site" evidence="4">
    <location>
        <begin position="132"/>
        <end position="140"/>
    </location>
    <ligand>
        <name>ATP</name>
        <dbReference type="ChEBI" id="CHEBI:30616"/>
    </ligand>
</feature>
<evidence type="ECO:0000313" key="6">
    <source>
        <dbReference type="EMBL" id="GGG17945.1"/>
    </source>
</evidence>
<dbReference type="InterPro" id="IPR024185">
    <property type="entry name" value="FTHF_cligase-like_sf"/>
</dbReference>
<evidence type="ECO:0000256" key="1">
    <source>
        <dbReference type="ARBA" id="ARBA00010638"/>
    </source>
</evidence>
<keyword evidence="5" id="KW-0479">Metal-binding</keyword>
<dbReference type="EC" id="6.3.3.2" evidence="5"/>
<evidence type="ECO:0000313" key="7">
    <source>
        <dbReference type="Proteomes" id="UP000616608"/>
    </source>
</evidence>
<feature type="binding site" evidence="4">
    <location>
        <position position="48"/>
    </location>
    <ligand>
        <name>substrate</name>
    </ligand>
</feature>
<dbReference type="GO" id="GO:0035999">
    <property type="term" value="P:tetrahydrofolate interconversion"/>
    <property type="evidence" value="ECO:0007669"/>
    <property type="project" value="TreeGrafter"/>
</dbReference>
<dbReference type="GO" id="GO:0030272">
    <property type="term" value="F:5-formyltetrahydrofolate cyclo-ligase activity"/>
    <property type="evidence" value="ECO:0007669"/>
    <property type="project" value="UniProtKB-EC"/>
</dbReference>
<dbReference type="EMBL" id="BMJT01000003">
    <property type="protein sequence ID" value="GGG17945.1"/>
    <property type="molecule type" value="Genomic_DNA"/>
</dbReference>
<accession>A0A917G1C6</accession>
<dbReference type="AlphaFoldDB" id="A0A917G1C6"/>
<dbReference type="GO" id="GO:0005524">
    <property type="term" value="F:ATP binding"/>
    <property type="evidence" value="ECO:0007669"/>
    <property type="project" value="UniProtKB-KW"/>
</dbReference>
<dbReference type="InterPro" id="IPR037171">
    <property type="entry name" value="NagB/RpiA_transferase-like"/>
</dbReference>
<dbReference type="Gene3D" id="3.40.50.10420">
    <property type="entry name" value="NagB/RpiA/CoA transferase-like"/>
    <property type="match status" value="1"/>
</dbReference>
<dbReference type="InterPro" id="IPR002698">
    <property type="entry name" value="FTHF_cligase"/>
</dbReference>
<dbReference type="RefSeq" id="WP_188613973.1">
    <property type="nucleotide sequence ID" value="NZ_BMJT01000003.1"/>
</dbReference>
<dbReference type="PIRSF" id="PIRSF006806">
    <property type="entry name" value="FTHF_cligase"/>
    <property type="match status" value="1"/>
</dbReference>
<organism evidence="6 7">
    <name type="scientific">Lysinibacillus alkalisoli</name>
    <dbReference type="NCBI Taxonomy" id="1911548"/>
    <lineage>
        <taxon>Bacteria</taxon>
        <taxon>Bacillati</taxon>
        <taxon>Bacillota</taxon>
        <taxon>Bacilli</taxon>
        <taxon>Bacillales</taxon>
        <taxon>Bacillaceae</taxon>
        <taxon>Lysinibacillus</taxon>
    </lineage>
</organism>
<dbReference type="Pfam" id="PF01812">
    <property type="entry name" value="5-FTHF_cyc-lig"/>
    <property type="match status" value="1"/>
</dbReference>
<evidence type="ECO:0000256" key="3">
    <source>
        <dbReference type="ARBA" id="ARBA00022840"/>
    </source>
</evidence>
<comment type="caution">
    <text evidence="6">The sequence shown here is derived from an EMBL/GenBank/DDBJ whole genome shotgun (WGS) entry which is preliminary data.</text>
</comment>
<dbReference type="NCBIfam" id="TIGR02727">
    <property type="entry name" value="MTHFS_bact"/>
    <property type="match status" value="1"/>
</dbReference>
<keyword evidence="3 4" id="KW-0067">ATP-binding</keyword>
<sequence>MKAQIRQQILHTLQQQSEDVYLAQSQVIVTNALQQPMIQQALCVAVTVSRRPEVNTWPFIEALWAQGKKVVVPKCTPKTRQMTFYHLTQFTELETKYAGLLEPKPSETTVIDDAAIDIIVVPGVGFNKEGYRIGFGGGYYDRYLATHHKPTIALAFEAQIKDHIPHASYDIPVDQIVMAQRVIQCKEEREYNEIND</sequence>
<name>A0A917G1C6_9BACI</name>
<reference evidence="6" key="1">
    <citation type="journal article" date="2014" name="Int. J. Syst. Evol. Microbiol.">
        <title>Complete genome sequence of Corynebacterium casei LMG S-19264T (=DSM 44701T), isolated from a smear-ripened cheese.</title>
        <authorList>
            <consortium name="US DOE Joint Genome Institute (JGI-PGF)"/>
            <person name="Walter F."/>
            <person name="Albersmeier A."/>
            <person name="Kalinowski J."/>
            <person name="Ruckert C."/>
        </authorList>
    </citation>
    <scope>NUCLEOTIDE SEQUENCE</scope>
    <source>
        <strain evidence="6">CGMCC 1.15760</strain>
    </source>
</reference>
<dbReference type="PANTHER" id="PTHR23407:SF1">
    <property type="entry name" value="5-FORMYLTETRAHYDROFOLATE CYCLO-LIGASE"/>
    <property type="match status" value="1"/>
</dbReference>
<keyword evidence="5" id="KW-0460">Magnesium</keyword>
<keyword evidence="2 4" id="KW-0547">Nucleotide-binding</keyword>
<feature type="binding site" evidence="4">
    <location>
        <position position="53"/>
    </location>
    <ligand>
        <name>substrate</name>
    </ligand>
</feature>
<evidence type="ECO:0000256" key="4">
    <source>
        <dbReference type="PIRSR" id="PIRSR006806-1"/>
    </source>
</evidence>
<evidence type="ECO:0000256" key="5">
    <source>
        <dbReference type="RuleBase" id="RU361279"/>
    </source>
</evidence>
<comment type="similarity">
    <text evidence="1 5">Belongs to the 5-formyltetrahydrofolate cyclo-ligase family.</text>
</comment>
<comment type="catalytic activity">
    <reaction evidence="5">
        <text>(6S)-5-formyl-5,6,7,8-tetrahydrofolate + ATP = (6R)-5,10-methenyltetrahydrofolate + ADP + phosphate</text>
        <dbReference type="Rhea" id="RHEA:10488"/>
        <dbReference type="ChEBI" id="CHEBI:30616"/>
        <dbReference type="ChEBI" id="CHEBI:43474"/>
        <dbReference type="ChEBI" id="CHEBI:57455"/>
        <dbReference type="ChEBI" id="CHEBI:57457"/>
        <dbReference type="ChEBI" id="CHEBI:456216"/>
        <dbReference type="EC" id="6.3.3.2"/>
    </reaction>
</comment>
<dbReference type="SUPFAM" id="SSF100950">
    <property type="entry name" value="NagB/RpiA/CoA transferase-like"/>
    <property type="match status" value="1"/>
</dbReference>
<reference evidence="6" key="2">
    <citation type="submission" date="2020-09" db="EMBL/GenBank/DDBJ databases">
        <authorList>
            <person name="Sun Q."/>
            <person name="Zhou Y."/>
        </authorList>
    </citation>
    <scope>NUCLEOTIDE SEQUENCE</scope>
    <source>
        <strain evidence="6">CGMCC 1.15760</strain>
    </source>
</reference>
<dbReference type="GO" id="GO:0009396">
    <property type="term" value="P:folic acid-containing compound biosynthetic process"/>
    <property type="evidence" value="ECO:0007669"/>
    <property type="project" value="TreeGrafter"/>
</dbReference>